<sequence length="374" mass="41644">MIRTGILGTLPNGLLAHTYTLIDEDVSVTISNWGATILSIKTPDTYGNVRDIALGFDNLAGYTGKNPAFYGASIGPVCNRSDNAEIIFNDESYKLEQNDGPTLQNNLHSSITHGLHKRLWGAKIDREHNAVVMSVSLENGELGLPGERTFTARFELSSLNATHQQLRVSYTCTTNKPTFVNMTNHTYFNLAGHDAGSVLNHEMRIYADKFLPIREDSVSEGSILDVAETPFDFRHAHAIGDTIHAQNMQLTRARGYDHCFCINGYTNNTTLRSALNARDPKTGRHLHIAISAPGGHFYTGNWLDDEHAKDGADYKPQSGFAFEPEFYPDCSHHPAWPQPTCTPQKPYCSTIVYTFSHDMLDEEEALLQDSIYDM</sequence>
<dbReference type="CDD" id="cd09019">
    <property type="entry name" value="galactose_mutarotase_like"/>
    <property type="match status" value="1"/>
</dbReference>
<evidence type="ECO:0000256" key="6">
    <source>
        <dbReference type="ARBA" id="ARBA00023235"/>
    </source>
</evidence>
<evidence type="ECO:0000256" key="5">
    <source>
        <dbReference type="ARBA" id="ARBA00014165"/>
    </source>
</evidence>
<dbReference type="InterPro" id="IPR011013">
    <property type="entry name" value="Gal_mutarotase_sf_dom"/>
</dbReference>
<dbReference type="InterPro" id="IPR047215">
    <property type="entry name" value="Galactose_mutarotase-like"/>
</dbReference>
<dbReference type="InterPro" id="IPR008183">
    <property type="entry name" value="Aldose_1/G6P_1-epimerase"/>
</dbReference>
<keyword evidence="6 8" id="KW-0413">Isomerase</keyword>
<organism evidence="9 10">
    <name type="scientific">Fannyhessea vaginae PB189-T1-4</name>
    <dbReference type="NCBI Taxonomy" id="866774"/>
    <lineage>
        <taxon>Bacteria</taxon>
        <taxon>Bacillati</taxon>
        <taxon>Actinomycetota</taxon>
        <taxon>Coriobacteriia</taxon>
        <taxon>Coriobacteriales</taxon>
        <taxon>Atopobiaceae</taxon>
        <taxon>Fannyhessea</taxon>
    </lineage>
</organism>
<evidence type="ECO:0000256" key="1">
    <source>
        <dbReference type="ARBA" id="ARBA00001614"/>
    </source>
</evidence>
<evidence type="ECO:0000256" key="8">
    <source>
        <dbReference type="PIRNR" id="PIRNR005096"/>
    </source>
</evidence>
<evidence type="ECO:0000256" key="4">
    <source>
        <dbReference type="ARBA" id="ARBA00013185"/>
    </source>
</evidence>
<dbReference type="Pfam" id="PF01263">
    <property type="entry name" value="Aldose_epim"/>
    <property type="match status" value="1"/>
</dbReference>
<evidence type="ECO:0000256" key="7">
    <source>
        <dbReference type="ARBA" id="ARBA00023277"/>
    </source>
</evidence>
<dbReference type="InterPro" id="IPR018052">
    <property type="entry name" value="Ald1_epimerase_CS"/>
</dbReference>
<dbReference type="RefSeq" id="WP_006304118.1">
    <property type="nucleotide sequence ID" value="NZ_AEDQ01000018.1"/>
</dbReference>
<accession>A0ABP2IYG1</accession>
<keyword evidence="7 8" id="KW-0119">Carbohydrate metabolism</keyword>
<comment type="similarity">
    <text evidence="3 8">Belongs to the aldose epimerase family.</text>
</comment>
<evidence type="ECO:0000256" key="2">
    <source>
        <dbReference type="ARBA" id="ARBA00005028"/>
    </source>
</evidence>
<comment type="caution">
    <text evidence="9">The sequence shown here is derived from an EMBL/GenBank/DDBJ whole genome shotgun (WGS) entry which is preliminary data.</text>
</comment>
<protein>
    <recommendedName>
        <fullName evidence="5 8">Aldose 1-epimerase</fullName>
        <ecNumber evidence="4 8">5.1.3.3</ecNumber>
    </recommendedName>
</protein>
<evidence type="ECO:0000256" key="3">
    <source>
        <dbReference type="ARBA" id="ARBA00006206"/>
    </source>
</evidence>
<dbReference type="InterPro" id="IPR014718">
    <property type="entry name" value="GH-type_carb-bd"/>
</dbReference>
<dbReference type="EC" id="5.1.3.3" evidence="4 8"/>
<gene>
    <name evidence="9" type="ORF">HMPREF9248_0312</name>
</gene>
<dbReference type="InterPro" id="IPR015443">
    <property type="entry name" value="Aldose_1-epimerase"/>
</dbReference>
<dbReference type="PROSITE" id="PS00545">
    <property type="entry name" value="ALDOSE_1_EPIMERASE"/>
    <property type="match status" value="1"/>
</dbReference>
<dbReference type="PANTHER" id="PTHR10091">
    <property type="entry name" value="ALDOSE-1-EPIMERASE"/>
    <property type="match status" value="1"/>
</dbReference>
<dbReference type="PIRSF" id="PIRSF005096">
    <property type="entry name" value="GALM"/>
    <property type="match status" value="1"/>
</dbReference>
<evidence type="ECO:0000313" key="9">
    <source>
        <dbReference type="EMBL" id="EFL44107.1"/>
    </source>
</evidence>
<evidence type="ECO:0000313" key="10">
    <source>
        <dbReference type="Proteomes" id="UP000004431"/>
    </source>
</evidence>
<dbReference type="SUPFAM" id="SSF74650">
    <property type="entry name" value="Galactose mutarotase-like"/>
    <property type="match status" value="1"/>
</dbReference>
<comment type="catalytic activity">
    <reaction evidence="1 8">
        <text>alpha-D-glucose = beta-D-glucose</text>
        <dbReference type="Rhea" id="RHEA:10264"/>
        <dbReference type="ChEBI" id="CHEBI:15903"/>
        <dbReference type="ChEBI" id="CHEBI:17925"/>
        <dbReference type="EC" id="5.1.3.3"/>
    </reaction>
</comment>
<dbReference type="Proteomes" id="UP000004431">
    <property type="component" value="Unassembled WGS sequence"/>
</dbReference>
<reference evidence="9 10" key="1">
    <citation type="submission" date="2010-08" db="EMBL/GenBank/DDBJ databases">
        <authorList>
            <person name="Durkin A.S."/>
            <person name="Madupu R."/>
            <person name="Torralba M."/>
            <person name="Gillis M."/>
            <person name="Methe B."/>
            <person name="Sutton G."/>
            <person name="Nelson K.E."/>
        </authorList>
    </citation>
    <scope>NUCLEOTIDE SEQUENCE [LARGE SCALE GENOMIC DNA]</scope>
    <source>
        <strain evidence="9 10">PB189-T1-4</strain>
    </source>
</reference>
<comment type="pathway">
    <text evidence="2 8">Carbohydrate metabolism; hexose metabolism.</text>
</comment>
<dbReference type="EMBL" id="AEDQ01000018">
    <property type="protein sequence ID" value="EFL44107.1"/>
    <property type="molecule type" value="Genomic_DNA"/>
</dbReference>
<proteinExistence type="inferred from homology"/>
<dbReference type="PANTHER" id="PTHR10091:SF0">
    <property type="entry name" value="GALACTOSE MUTAROTASE"/>
    <property type="match status" value="1"/>
</dbReference>
<name>A0ABP2IYG1_9ACTN</name>
<keyword evidence="10" id="KW-1185">Reference proteome</keyword>
<dbReference type="Gene3D" id="2.70.98.10">
    <property type="match status" value="1"/>
</dbReference>